<dbReference type="InterPro" id="IPR051685">
    <property type="entry name" value="Ycf3/AcsC/BcsC/TPR_MFPF"/>
</dbReference>
<dbReference type="InterPro" id="IPR027417">
    <property type="entry name" value="P-loop_NTPase"/>
</dbReference>
<gene>
    <name evidence="5" type="ORF">SAMN04488050_104318</name>
</gene>
<feature type="coiled-coil region" evidence="3">
    <location>
        <begin position="801"/>
        <end position="901"/>
    </location>
</feature>
<evidence type="ECO:0000256" key="3">
    <source>
        <dbReference type="SAM" id="Coils"/>
    </source>
</evidence>
<name>A0A1I6SEM8_9RHOB</name>
<dbReference type="STRING" id="311180.SAMN04488050_104318"/>
<dbReference type="SUPFAM" id="SSF52540">
    <property type="entry name" value="P-loop containing nucleoside triphosphate hydrolases"/>
    <property type="match status" value="1"/>
</dbReference>
<dbReference type="Proteomes" id="UP000199392">
    <property type="component" value="Unassembled WGS sequence"/>
</dbReference>
<dbReference type="PANTHER" id="PTHR44943">
    <property type="entry name" value="CELLULOSE SYNTHASE OPERON PROTEIN C"/>
    <property type="match status" value="1"/>
</dbReference>
<dbReference type="PANTHER" id="PTHR44943:SF4">
    <property type="entry name" value="TPR REPEAT-CONTAINING PROTEIN MJ0798"/>
    <property type="match status" value="1"/>
</dbReference>
<dbReference type="SUPFAM" id="SSF48452">
    <property type="entry name" value="TPR-like"/>
    <property type="match status" value="2"/>
</dbReference>
<evidence type="ECO:0000256" key="1">
    <source>
        <dbReference type="ARBA" id="ARBA00022737"/>
    </source>
</evidence>
<dbReference type="InterPro" id="IPR011990">
    <property type="entry name" value="TPR-like_helical_dom_sf"/>
</dbReference>
<dbReference type="SMART" id="SM00028">
    <property type="entry name" value="TPR"/>
    <property type="match status" value="4"/>
</dbReference>
<protein>
    <recommendedName>
        <fullName evidence="7">Tetratricopeptide repeat protein</fullName>
    </recommendedName>
</protein>
<evidence type="ECO:0000313" key="5">
    <source>
        <dbReference type="EMBL" id="SFS75436.1"/>
    </source>
</evidence>
<dbReference type="Gene3D" id="1.25.40.10">
    <property type="entry name" value="Tetratricopeptide repeat domain"/>
    <property type="match status" value="3"/>
</dbReference>
<sequence length="1167" mass="129753">MTYDNEPTPHYSKPMLPSDRKERHRRIVRTFMTQDMADDDILSLATGREPELARIMNAVERSMRVAPGTLQHLVLYGNRGFGKSFTTRRVQIAVAERWPDIPFLMLPEEQHSMQRDPHSLLDTIALKLSDSRSGADSAYDEGHFRWPTAKDSAKRWDASESEVERALDLALPGGGIAVLVVENFDILLRKLFHEDLDEQRLRRWLDRKSNRLMLFATATGTVDMDYDRPLFHAFETVRLEPWSGDECIAYFNRLRSRDGLVPLGPEREAKARAVADFIGGTPRLAQLLGDVLETEDALEVAEIMTALTDRLADYYRRRIEDLPPLSIGLLDAIIRGGEPVSQTELAARVGAGGQSDIARVMSELQRADIVRGRPAPNTREKLYRVPDRVFVHYYRLRQGSRAAQDTPLTTILDFLRSFYSRAERRLQSLTHLEAGRIREARLFSDLAREGEPRSTDKFMENFVKDFKFYLGFASWRVGISAEEVAALLEGSNPEEAYLLCQNETQRGAAGAISAMVRAHAVHRFDHPGKAKEILESALTCAEEEDEIARFILIDQMCTLAASRSHLDAAQMANALEDLGANLPIPMEAKRLRRLAWRSSILGHHTKALEAATLAVARAIEAGDSLGEIEGLRLKMFALRSLGRLMEALEVACRSADLAAREGDARGEAASLRFQAGLLDDLGQYDRALVATSRAVERAAKAGDAFEEVKSLHIRAITLGNLKRHEEALEAAYRAAERAAEVSNANGEVIGLRLQSFALSNLGRHEEALETSARAAERAIEAGETREELVSLRLRALTLGDLGRYEEALAAASRAAERAAELGEALEEALSLRLKSLTLDDLERHEEALEAASQGVERALEAGDTEVEVANLRYRAISLGRLERYEEALEAATQAVNRASLTGQIREESNSVRFKAQTLGKLGRHREAWIDAKRSADLARSANDAYSLSWSILQCVITATHIERPDVVSLFDEWLRLQQANKSPNLAKAELEVGTLFAAVARAGEWEALDQLIEEQAAALTSFETTVWFHRSVGEDIAKISFEKGRAEGYEAMASALPRIAALVKRLPDIARDPTWLPDIITGFAEACRDPGLLRDVATLMAPDIAPQAAESARLLYSLAKVDEAEDPETPLARMDPDVATVIRRLRGLTDPEPVSSGRKRIRKKRGR</sequence>
<accession>A0A1I6SEM8</accession>
<dbReference type="Gene3D" id="3.40.50.300">
    <property type="entry name" value="P-loop containing nucleotide triphosphate hydrolases"/>
    <property type="match status" value="1"/>
</dbReference>
<dbReference type="EMBL" id="FOZW01000004">
    <property type="protein sequence ID" value="SFS75436.1"/>
    <property type="molecule type" value="Genomic_DNA"/>
</dbReference>
<evidence type="ECO:0008006" key="7">
    <source>
        <dbReference type="Google" id="ProtNLM"/>
    </source>
</evidence>
<evidence type="ECO:0000256" key="4">
    <source>
        <dbReference type="SAM" id="MobiDB-lite"/>
    </source>
</evidence>
<proteinExistence type="predicted"/>
<keyword evidence="1" id="KW-0677">Repeat</keyword>
<keyword evidence="3" id="KW-0175">Coiled coil</keyword>
<organism evidence="5 6">
    <name type="scientific">Alloyangia pacifica</name>
    <dbReference type="NCBI Taxonomy" id="311180"/>
    <lineage>
        <taxon>Bacteria</taxon>
        <taxon>Pseudomonadati</taxon>
        <taxon>Pseudomonadota</taxon>
        <taxon>Alphaproteobacteria</taxon>
        <taxon>Rhodobacterales</taxon>
        <taxon>Roseobacteraceae</taxon>
        <taxon>Alloyangia</taxon>
    </lineage>
</organism>
<reference evidence="6" key="1">
    <citation type="submission" date="2016-10" db="EMBL/GenBank/DDBJ databases">
        <authorList>
            <person name="Varghese N."/>
            <person name="Submissions S."/>
        </authorList>
    </citation>
    <scope>NUCLEOTIDE SEQUENCE [LARGE SCALE GENOMIC DNA]</scope>
    <source>
        <strain evidence="6">DSM 26894</strain>
    </source>
</reference>
<dbReference type="InterPro" id="IPR019734">
    <property type="entry name" value="TPR_rpt"/>
</dbReference>
<keyword evidence="6" id="KW-1185">Reference proteome</keyword>
<evidence type="ECO:0000313" key="6">
    <source>
        <dbReference type="Proteomes" id="UP000199392"/>
    </source>
</evidence>
<dbReference type="AlphaFoldDB" id="A0A1I6SEM8"/>
<evidence type="ECO:0000256" key="2">
    <source>
        <dbReference type="ARBA" id="ARBA00022803"/>
    </source>
</evidence>
<feature type="region of interest" description="Disordered" evidence="4">
    <location>
        <begin position="1"/>
        <end position="22"/>
    </location>
</feature>
<keyword evidence="2" id="KW-0802">TPR repeat</keyword>